<evidence type="ECO:0000256" key="1">
    <source>
        <dbReference type="SAM" id="MobiDB-lite"/>
    </source>
</evidence>
<name>A0AAD9XT39_9ROSI</name>
<dbReference type="AlphaFoldDB" id="A0AAD9XT39"/>
<evidence type="ECO:0000313" key="3">
    <source>
        <dbReference type="Proteomes" id="UP001280121"/>
    </source>
</evidence>
<proteinExistence type="predicted"/>
<evidence type="ECO:0000313" key="2">
    <source>
        <dbReference type="EMBL" id="KAK2665309.1"/>
    </source>
</evidence>
<sequence length="161" mass="18192">MTDAFGANSEVEVNDQSSQLVEAKPEVDVASHRPAGEQLMQLRTSSELSGSVRSNDTFKATSYFSPSSELSGTLEVNDQVPEQEVNSFKNPNRFVISIASEEITAKMNEFIVNGNPETRRQMRNLSYAMNNHRQWDRDELLWESTRHGHAAVRNGTRFVRD</sequence>
<accession>A0AAD9XT39</accession>
<organism evidence="2 3">
    <name type="scientific">Dipteronia dyeriana</name>
    <dbReference type="NCBI Taxonomy" id="168575"/>
    <lineage>
        <taxon>Eukaryota</taxon>
        <taxon>Viridiplantae</taxon>
        <taxon>Streptophyta</taxon>
        <taxon>Embryophyta</taxon>
        <taxon>Tracheophyta</taxon>
        <taxon>Spermatophyta</taxon>
        <taxon>Magnoliopsida</taxon>
        <taxon>eudicotyledons</taxon>
        <taxon>Gunneridae</taxon>
        <taxon>Pentapetalae</taxon>
        <taxon>rosids</taxon>
        <taxon>malvids</taxon>
        <taxon>Sapindales</taxon>
        <taxon>Sapindaceae</taxon>
        <taxon>Hippocastanoideae</taxon>
        <taxon>Acereae</taxon>
        <taxon>Dipteronia</taxon>
    </lineage>
</organism>
<reference evidence="2" key="1">
    <citation type="journal article" date="2023" name="Plant J.">
        <title>Genome sequences and population genomics provide insights into the demographic history, inbreeding, and mutation load of two 'living fossil' tree species of Dipteronia.</title>
        <authorList>
            <person name="Feng Y."/>
            <person name="Comes H.P."/>
            <person name="Chen J."/>
            <person name="Zhu S."/>
            <person name="Lu R."/>
            <person name="Zhang X."/>
            <person name="Li P."/>
            <person name="Qiu J."/>
            <person name="Olsen K.M."/>
            <person name="Qiu Y."/>
        </authorList>
    </citation>
    <scope>NUCLEOTIDE SEQUENCE</scope>
    <source>
        <strain evidence="2">KIB01</strain>
    </source>
</reference>
<keyword evidence="3" id="KW-1185">Reference proteome</keyword>
<comment type="caution">
    <text evidence="2">The sequence shown here is derived from an EMBL/GenBank/DDBJ whole genome shotgun (WGS) entry which is preliminary data.</text>
</comment>
<dbReference type="Proteomes" id="UP001280121">
    <property type="component" value="Unassembled WGS sequence"/>
</dbReference>
<feature type="region of interest" description="Disordered" evidence="1">
    <location>
        <begin position="1"/>
        <end position="27"/>
    </location>
</feature>
<protein>
    <submittedName>
        <fullName evidence="2">Uncharacterized protein</fullName>
    </submittedName>
</protein>
<dbReference type="EMBL" id="JANJYI010000001">
    <property type="protein sequence ID" value="KAK2665309.1"/>
    <property type="molecule type" value="Genomic_DNA"/>
</dbReference>
<gene>
    <name evidence="2" type="ORF">Ddye_003883</name>
</gene>